<proteinExistence type="predicted"/>
<evidence type="ECO:0000313" key="2">
    <source>
        <dbReference type="Proteomes" id="UP000002867"/>
    </source>
</evidence>
<dbReference type="RefSeq" id="YP_006382464.1">
    <property type="nucleotide sequence ID" value="NC_017971.2"/>
</dbReference>
<keyword evidence="2" id="KW-1185">Reference proteome</keyword>
<gene>
    <name evidence="1" type="ORF">tf_04</name>
</gene>
<dbReference type="GeneID" id="12979186"/>
<evidence type="ECO:0000313" key="1">
    <source>
        <dbReference type="EMBL" id="CCE60759.1"/>
    </source>
</evidence>
<dbReference type="KEGG" id="vg:12979186"/>
<dbReference type="Proteomes" id="UP000002867">
    <property type="component" value="Segment"/>
</dbReference>
<dbReference type="EMBL" id="HE611333">
    <property type="protein sequence ID" value="CCE60759.1"/>
    <property type="molecule type" value="Genomic_DNA"/>
</dbReference>
<reference evidence="1 2" key="1">
    <citation type="journal article" date="2012" name="PLoS ONE">
        <title>Genomic Analysis of Pseudomonas putida Phage tf with Localized Single-Strand DNA Interruptions.</title>
        <authorList>
            <person name="Glukhov A.S."/>
            <person name="Krutilina A.I."/>
            <person name="Shlyapnikov M.G."/>
            <person name="Severinov K."/>
            <person name="Lavysh D."/>
            <person name="Kochetkov V.V."/>
            <person name="McGrath J.W."/>
            <person name="de Leeuwe C."/>
            <person name="Shaburova O.V."/>
            <person name="Krylov V.N."/>
            <person name="Akulenko N.V."/>
            <person name="Kulakov L.A."/>
        </authorList>
    </citation>
    <scope>NUCLEOTIDE SEQUENCE [LARGE SCALE GENOMIC DNA]</scope>
</reference>
<organism evidence="1 2">
    <name type="scientific">Pseudomonas phage tf</name>
    <dbReference type="NCBI Taxonomy" id="1114179"/>
    <lineage>
        <taxon>Viruses</taxon>
        <taxon>Duplodnaviria</taxon>
        <taxon>Heunggongvirae</taxon>
        <taxon>Uroviricota</taxon>
        <taxon>Caudoviricetes</taxon>
        <taxon>Krylovvirus</taxon>
        <taxon>Krylovvirus tf</taxon>
    </lineage>
</organism>
<sequence length="97" mass="11325">MTPHVRPMETIMHHHHARALRIARRNYLFCRGVVARRIEEEQRIRSMYLANAHNGAAVRSYYFAKVKSAVRSLELALVELQNQLSVLMTVERLLEKA</sequence>
<name>I2FLM5_9CAUD</name>
<accession>I2FLM5</accession>
<protein>
    <submittedName>
        <fullName evidence="1">Uncharacterized protein</fullName>
    </submittedName>
</protein>